<dbReference type="EMBL" id="SMCO01000002">
    <property type="protein sequence ID" value="TCV89553.1"/>
    <property type="molecule type" value="Genomic_DNA"/>
</dbReference>
<dbReference type="AlphaFoldDB" id="A0A4R3YG82"/>
<keyword evidence="3" id="KW-1185">Reference proteome</keyword>
<gene>
    <name evidence="2" type="ORF">EDC63_10271</name>
</gene>
<accession>A0A4R3YG82</accession>
<name>A0A4R3YG82_9PROT</name>
<dbReference type="InterPro" id="IPR029442">
    <property type="entry name" value="GyrI-like"/>
</dbReference>
<organism evidence="2 3">
    <name type="scientific">Sulfurirhabdus autotrophica</name>
    <dbReference type="NCBI Taxonomy" id="1706046"/>
    <lineage>
        <taxon>Bacteria</taxon>
        <taxon>Pseudomonadati</taxon>
        <taxon>Pseudomonadota</taxon>
        <taxon>Betaproteobacteria</taxon>
        <taxon>Nitrosomonadales</taxon>
        <taxon>Sulfuricellaceae</taxon>
        <taxon>Sulfurirhabdus</taxon>
    </lineage>
</organism>
<protein>
    <submittedName>
        <fullName evidence="2">GyrI-like small molecule binding protein</fullName>
    </submittedName>
</protein>
<evidence type="ECO:0000259" key="1">
    <source>
        <dbReference type="Pfam" id="PF06445"/>
    </source>
</evidence>
<dbReference type="Proteomes" id="UP000295367">
    <property type="component" value="Unassembled WGS sequence"/>
</dbReference>
<dbReference type="Gene3D" id="3.20.80.10">
    <property type="entry name" value="Regulatory factor, effector binding domain"/>
    <property type="match status" value="1"/>
</dbReference>
<reference evidence="2 3" key="1">
    <citation type="submission" date="2019-03" db="EMBL/GenBank/DDBJ databases">
        <title>Genomic Encyclopedia of Type Strains, Phase IV (KMG-IV): sequencing the most valuable type-strain genomes for metagenomic binning, comparative biology and taxonomic classification.</title>
        <authorList>
            <person name="Goeker M."/>
        </authorList>
    </citation>
    <scope>NUCLEOTIDE SEQUENCE [LARGE SCALE GENOMIC DNA]</scope>
    <source>
        <strain evidence="2 3">DSM 100309</strain>
    </source>
</reference>
<proteinExistence type="predicted"/>
<dbReference type="Pfam" id="PF06445">
    <property type="entry name" value="GyrI-like"/>
    <property type="match status" value="1"/>
</dbReference>
<sequence>MFFIGPIIIVFWMMGAFNSATVEITQRGPYHYAYLEHIGRYDKLIDKQNRVYQILKEQNITAHAPISVLQNDPEITPKKDLHSQAGYILESGAQAREPLLMADIPARRVLVVNVKANPVIAPSIAYKALAEYLKSHQMKLVLPTVEIYQNKGLTVEMDI</sequence>
<dbReference type="InterPro" id="IPR011256">
    <property type="entry name" value="Reg_factor_effector_dom_sf"/>
</dbReference>
<dbReference type="SUPFAM" id="SSF55136">
    <property type="entry name" value="Probable bacterial effector-binding domain"/>
    <property type="match status" value="1"/>
</dbReference>
<comment type="caution">
    <text evidence="2">The sequence shown here is derived from an EMBL/GenBank/DDBJ whole genome shotgun (WGS) entry which is preliminary data.</text>
</comment>
<evidence type="ECO:0000313" key="3">
    <source>
        <dbReference type="Proteomes" id="UP000295367"/>
    </source>
</evidence>
<feature type="domain" description="GyrI-like small molecule binding" evidence="1">
    <location>
        <begin position="21"/>
        <end position="151"/>
    </location>
</feature>
<evidence type="ECO:0000313" key="2">
    <source>
        <dbReference type="EMBL" id="TCV89553.1"/>
    </source>
</evidence>